<name>A0A8S5TGF6_9CAUD</name>
<protein>
    <submittedName>
        <fullName evidence="1">Uncharacterized protein</fullName>
    </submittedName>
</protein>
<evidence type="ECO:0000313" key="1">
    <source>
        <dbReference type="EMBL" id="DAF61850.1"/>
    </source>
</evidence>
<proteinExistence type="predicted"/>
<organism evidence="1">
    <name type="scientific">Siphoviridae sp. ctbgC51</name>
    <dbReference type="NCBI Taxonomy" id="2827901"/>
    <lineage>
        <taxon>Viruses</taxon>
        <taxon>Duplodnaviria</taxon>
        <taxon>Heunggongvirae</taxon>
        <taxon>Uroviricota</taxon>
        <taxon>Caudoviricetes</taxon>
    </lineage>
</organism>
<reference evidence="1" key="1">
    <citation type="journal article" date="2021" name="Proc. Natl. Acad. Sci. U.S.A.">
        <title>A Catalog of Tens of Thousands of Viruses from Human Metagenomes Reveals Hidden Associations with Chronic Diseases.</title>
        <authorList>
            <person name="Tisza M.J."/>
            <person name="Buck C.B."/>
        </authorList>
    </citation>
    <scope>NUCLEOTIDE SEQUENCE</scope>
    <source>
        <strain evidence="1">CtbgC51</strain>
    </source>
</reference>
<accession>A0A8S5TGF6</accession>
<sequence length="170" mass="19975">MGEKEMSKPKYMKGDCIRSLDDLVLQENIFWNGRIWNRKWFMNLQIQLLLSQIKHKTLQYAVRRDGITTGEFVEPVLWHKLNERPLTDAEKSEFSEHGYSDFEIPEYMFDCPMPDDEQEILVATEWGVDEDVCCADTDDWGNHSYGLEGRGDWDDVIAWAEKPKYDSEGK</sequence>
<dbReference type="EMBL" id="BK032817">
    <property type="protein sequence ID" value="DAF61850.1"/>
    <property type="molecule type" value="Genomic_DNA"/>
</dbReference>